<dbReference type="PIRSF" id="PIRSF006221">
    <property type="entry name" value="Ketosamine-3-kinase"/>
    <property type="match status" value="1"/>
</dbReference>
<dbReference type="Gene3D" id="3.30.200.20">
    <property type="entry name" value="Phosphorylase Kinase, domain 1"/>
    <property type="match status" value="1"/>
</dbReference>
<dbReference type="SUPFAM" id="SSF56112">
    <property type="entry name" value="Protein kinase-like (PK-like)"/>
    <property type="match status" value="1"/>
</dbReference>
<dbReference type="RefSeq" id="WP_380688686.1">
    <property type="nucleotide sequence ID" value="NZ_JBHRSS010000003.1"/>
</dbReference>
<sequence length="292" mass="32372">MIDWPAIEAQIGEAAGTAFVSQRQTRLGGGSINTAYRLEDSTSRYFVKLNRADRGHMFAAEAAGLRELQQAVGLRVPQPLVCGEIASHAYLVLEYIDLQPLSPAAMTRLGEALADMHGVVATRYGWERDNTIGSSPQPNARHPRWHEFWRENRLAAMLDALAPAHPALAREGDVLLGILGDLLAGHRPEASLVHGDLWGGNVAMDDRGTPVVFDPAVYYGDRETDLAMAELFGGFSPLFFEAYWGAWPMSDGYRHVRRPLYQLYHLLNHARLFGGHYVAESRRVIAQLRALS</sequence>
<dbReference type="InterPro" id="IPR016477">
    <property type="entry name" value="Fructo-/Ketosamine-3-kinase"/>
</dbReference>
<dbReference type="Proteomes" id="UP001595462">
    <property type="component" value="Unassembled WGS sequence"/>
</dbReference>
<dbReference type="Pfam" id="PF03881">
    <property type="entry name" value="Fructosamin_kin"/>
    <property type="match status" value="1"/>
</dbReference>
<evidence type="ECO:0000313" key="3">
    <source>
        <dbReference type="EMBL" id="MFC3104064.1"/>
    </source>
</evidence>
<name>A0ABV7EN13_9GAMM</name>
<dbReference type="PANTHER" id="PTHR12149">
    <property type="entry name" value="FRUCTOSAMINE 3 KINASE-RELATED PROTEIN"/>
    <property type="match status" value="1"/>
</dbReference>
<accession>A0ABV7EN13</accession>
<keyword evidence="2 3" id="KW-0418">Kinase</keyword>
<keyword evidence="4" id="KW-1185">Reference proteome</keyword>
<reference evidence="4" key="1">
    <citation type="journal article" date="2019" name="Int. J. Syst. Evol. Microbiol.">
        <title>The Global Catalogue of Microorganisms (GCM) 10K type strain sequencing project: providing services to taxonomists for standard genome sequencing and annotation.</title>
        <authorList>
            <consortium name="The Broad Institute Genomics Platform"/>
            <consortium name="The Broad Institute Genome Sequencing Center for Infectious Disease"/>
            <person name="Wu L."/>
            <person name="Ma J."/>
        </authorList>
    </citation>
    <scope>NUCLEOTIDE SEQUENCE [LARGE SCALE GENOMIC DNA]</scope>
    <source>
        <strain evidence="4">KCTC 52640</strain>
    </source>
</reference>
<dbReference type="Gene3D" id="3.90.1200.10">
    <property type="match status" value="1"/>
</dbReference>
<dbReference type="EMBL" id="JBHRSS010000003">
    <property type="protein sequence ID" value="MFC3104064.1"/>
    <property type="molecule type" value="Genomic_DNA"/>
</dbReference>
<dbReference type="InterPro" id="IPR011009">
    <property type="entry name" value="Kinase-like_dom_sf"/>
</dbReference>
<dbReference type="GO" id="GO:0016301">
    <property type="term" value="F:kinase activity"/>
    <property type="evidence" value="ECO:0007669"/>
    <property type="project" value="UniProtKB-KW"/>
</dbReference>
<evidence type="ECO:0000313" key="4">
    <source>
        <dbReference type="Proteomes" id="UP001595462"/>
    </source>
</evidence>
<evidence type="ECO:0000256" key="1">
    <source>
        <dbReference type="ARBA" id="ARBA00009460"/>
    </source>
</evidence>
<dbReference type="PANTHER" id="PTHR12149:SF8">
    <property type="entry name" value="PROTEIN-RIBULOSAMINE 3-KINASE"/>
    <property type="match status" value="1"/>
</dbReference>
<keyword evidence="2" id="KW-0808">Transferase</keyword>
<evidence type="ECO:0000256" key="2">
    <source>
        <dbReference type="PIRNR" id="PIRNR006221"/>
    </source>
</evidence>
<protein>
    <submittedName>
        <fullName evidence="3">Fructosamine kinase family protein</fullName>
    </submittedName>
</protein>
<organism evidence="3 4">
    <name type="scientific">Salinisphaera aquimarina</name>
    <dbReference type="NCBI Taxonomy" id="2094031"/>
    <lineage>
        <taxon>Bacteria</taxon>
        <taxon>Pseudomonadati</taxon>
        <taxon>Pseudomonadota</taxon>
        <taxon>Gammaproteobacteria</taxon>
        <taxon>Salinisphaerales</taxon>
        <taxon>Salinisphaeraceae</taxon>
        <taxon>Salinisphaera</taxon>
    </lineage>
</organism>
<gene>
    <name evidence="3" type="ORF">ACFOSU_09180</name>
</gene>
<comment type="caution">
    <text evidence="3">The sequence shown here is derived from an EMBL/GenBank/DDBJ whole genome shotgun (WGS) entry which is preliminary data.</text>
</comment>
<proteinExistence type="inferred from homology"/>
<comment type="similarity">
    <text evidence="1 2">Belongs to the fructosamine kinase family.</text>
</comment>